<evidence type="ECO:0000313" key="2">
    <source>
        <dbReference type="Proteomes" id="UP000238093"/>
    </source>
</evidence>
<gene>
    <name evidence="1" type="ORF">CFBP6411_04666</name>
</gene>
<protein>
    <submittedName>
        <fullName evidence="1">Uncharacterized protein</fullName>
    </submittedName>
</protein>
<accession>A0A2K4WJE2</accession>
<organism evidence="1 2">
    <name type="scientific">Pseudomonas syringae group genomosp. 3</name>
    <dbReference type="NCBI Taxonomy" id="251701"/>
    <lineage>
        <taxon>Bacteria</taxon>
        <taxon>Pseudomonadati</taxon>
        <taxon>Pseudomonadota</taxon>
        <taxon>Gammaproteobacteria</taxon>
        <taxon>Pseudomonadales</taxon>
        <taxon>Pseudomonadaceae</taxon>
        <taxon>Pseudomonas</taxon>
    </lineage>
</organism>
<proteinExistence type="predicted"/>
<dbReference type="AlphaFoldDB" id="A0A2K4WJE2"/>
<sequence length="62" mass="7299">MRAFLNARPERVHLYPTHIAKYPSPEYRMYMQKTEVANGKRTLDYPRIPDYLRNAGHPRPGG</sequence>
<dbReference type="EMBL" id="LT963408">
    <property type="protein sequence ID" value="SOS36023.1"/>
    <property type="molecule type" value="Genomic_DNA"/>
</dbReference>
<reference evidence="1 2" key="1">
    <citation type="submission" date="2017-11" db="EMBL/GenBank/DDBJ databases">
        <authorList>
            <person name="Han C.G."/>
        </authorList>
    </citation>
    <scope>NUCLEOTIDE SEQUENCE [LARGE SCALE GENOMIC DNA]</scope>
    <source>
        <strain evidence="1">CFBP6411</strain>
    </source>
</reference>
<dbReference type="Proteomes" id="UP000238093">
    <property type="component" value="Chromosome I"/>
</dbReference>
<evidence type="ECO:0000313" key="1">
    <source>
        <dbReference type="EMBL" id="SOS36023.1"/>
    </source>
</evidence>
<name>A0A2K4WJE2_9PSED</name>